<organism evidence="1 2">
    <name type="scientific">Botryosphaeria dothidea</name>
    <dbReference type="NCBI Taxonomy" id="55169"/>
    <lineage>
        <taxon>Eukaryota</taxon>
        <taxon>Fungi</taxon>
        <taxon>Dikarya</taxon>
        <taxon>Ascomycota</taxon>
        <taxon>Pezizomycotina</taxon>
        <taxon>Dothideomycetes</taxon>
        <taxon>Dothideomycetes incertae sedis</taxon>
        <taxon>Botryosphaeriales</taxon>
        <taxon>Botryosphaeriaceae</taxon>
        <taxon>Botryosphaeria</taxon>
    </lineage>
</organism>
<comment type="caution">
    <text evidence="1">The sequence shown here is derived from an EMBL/GenBank/DDBJ whole genome shotgun (WGS) entry which is preliminary data.</text>
</comment>
<gene>
    <name evidence="1" type="ORF">GTA08_BOTSDO09033</name>
</gene>
<dbReference type="EMBL" id="WWBZ02000062">
    <property type="protein sequence ID" value="KAF4303566.1"/>
    <property type="molecule type" value="Genomic_DNA"/>
</dbReference>
<name>A0A8H4N2F2_9PEZI</name>
<protein>
    <submittedName>
        <fullName evidence="1">Uncharacterized protein</fullName>
    </submittedName>
</protein>
<reference evidence="1" key="1">
    <citation type="submission" date="2020-04" db="EMBL/GenBank/DDBJ databases">
        <title>Genome Assembly and Annotation of Botryosphaeria dothidea sdau 11-99, a Latent Pathogen of Apple Fruit Ring Rot in China.</title>
        <authorList>
            <person name="Yu C."/>
            <person name="Diao Y."/>
            <person name="Lu Q."/>
            <person name="Zhao J."/>
            <person name="Cui S."/>
            <person name="Peng C."/>
            <person name="He B."/>
            <person name="Liu H."/>
        </authorList>
    </citation>
    <scope>NUCLEOTIDE SEQUENCE [LARGE SCALE GENOMIC DNA]</scope>
    <source>
        <strain evidence="1">Sdau11-99</strain>
    </source>
</reference>
<dbReference type="OrthoDB" id="10685239at2759"/>
<proteinExistence type="predicted"/>
<sequence length="130" mass="14884">MERSDIWSAKPRFIFLGCTVHNDNLDDEDCTVLLVPSKKFLKKPSAVIPSNDPAKKLVSIEHHMNYKTNWAPDYLVHFMDVIPYLIQFMDGDWDAPVSLGKATLRATNYVTTLGDLMKQQIDAPACWERE</sequence>
<keyword evidence="2" id="KW-1185">Reference proteome</keyword>
<accession>A0A8H4N2F2</accession>
<dbReference type="Proteomes" id="UP000572817">
    <property type="component" value="Unassembled WGS sequence"/>
</dbReference>
<dbReference type="AlphaFoldDB" id="A0A8H4N2F2"/>
<evidence type="ECO:0000313" key="1">
    <source>
        <dbReference type="EMBL" id="KAF4303566.1"/>
    </source>
</evidence>
<evidence type="ECO:0000313" key="2">
    <source>
        <dbReference type="Proteomes" id="UP000572817"/>
    </source>
</evidence>